<keyword evidence="4" id="KW-1185">Reference proteome</keyword>
<feature type="transmembrane region" description="Helical" evidence="2">
    <location>
        <begin position="146"/>
        <end position="165"/>
    </location>
</feature>
<sequence length="190" mass="21256">MGLGTHNDKGQGRLPALAIDTRASAAAGRDRQRWAAGGRARGGDTRTHSTHNNFNMSLLIYQSFRTTRPMRNYAQIKLRFVCQNVNGVIIFLTFAFVRKRVALRMEDRPAAADGGYHADVSAHLTGENRAVVKTFRCREPLLAPGGWLRFMSFVCIVILLDTFFFNSPLRVLEATPCMLAQRRPRVASDC</sequence>
<dbReference type="Proteomes" id="UP000299102">
    <property type="component" value="Unassembled WGS sequence"/>
</dbReference>
<dbReference type="EMBL" id="BGZK01000396">
    <property type="protein sequence ID" value="GBP41287.1"/>
    <property type="molecule type" value="Genomic_DNA"/>
</dbReference>
<organism evidence="3 4">
    <name type="scientific">Eumeta variegata</name>
    <name type="common">Bagworm moth</name>
    <name type="synonym">Eumeta japonica</name>
    <dbReference type="NCBI Taxonomy" id="151549"/>
    <lineage>
        <taxon>Eukaryota</taxon>
        <taxon>Metazoa</taxon>
        <taxon>Ecdysozoa</taxon>
        <taxon>Arthropoda</taxon>
        <taxon>Hexapoda</taxon>
        <taxon>Insecta</taxon>
        <taxon>Pterygota</taxon>
        <taxon>Neoptera</taxon>
        <taxon>Endopterygota</taxon>
        <taxon>Lepidoptera</taxon>
        <taxon>Glossata</taxon>
        <taxon>Ditrysia</taxon>
        <taxon>Tineoidea</taxon>
        <taxon>Psychidae</taxon>
        <taxon>Oiketicinae</taxon>
        <taxon>Eumeta</taxon>
    </lineage>
</organism>
<evidence type="ECO:0000256" key="2">
    <source>
        <dbReference type="SAM" id="Phobius"/>
    </source>
</evidence>
<feature type="region of interest" description="Disordered" evidence="1">
    <location>
        <begin position="23"/>
        <end position="49"/>
    </location>
</feature>
<feature type="transmembrane region" description="Helical" evidence="2">
    <location>
        <begin position="78"/>
        <end position="97"/>
    </location>
</feature>
<protein>
    <submittedName>
        <fullName evidence="3">Uncharacterized protein</fullName>
    </submittedName>
</protein>
<name>A0A4C1VSH6_EUMVA</name>
<reference evidence="3 4" key="1">
    <citation type="journal article" date="2019" name="Commun. Biol.">
        <title>The bagworm genome reveals a unique fibroin gene that provides high tensile strength.</title>
        <authorList>
            <person name="Kono N."/>
            <person name="Nakamura H."/>
            <person name="Ohtoshi R."/>
            <person name="Tomita M."/>
            <person name="Numata K."/>
            <person name="Arakawa K."/>
        </authorList>
    </citation>
    <scope>NUCLEOTIDE SEQUENCE [LARGE SCALE GENOMIC DNA]</scope>
</reference>
<proteinExistence type="predicted"/>
<evidence type="ECO:0000313" key="3">
    <source>
        <dbReference type="EMBL" id="GBP41287.1"/>
    </source>
</evidence>
<dbReference type="AlphaFoldDB" id="A0A4C1VSH6"/>
<accession>A0A4C1VSH6</accession>
<evidence type="ECO:0000313" key="4">
    <source>
        <dbReference type="Proteomes" id="UP000299102"/>
    </source>
</evidence>
<gene>
    <name evidence="3" type="ORF">EVAR_33014_1</name>
</gene>
<keyword evidence="2" id="KW-1133">Transmembrane helix</keyword>
<comment type="caution">
    <text evidence="3">The sequence shown here is derived from an EMBL/GenBank/DDBJ whole genome shotgun (WGS) entry which is preliminary data.</text>
</comment>
<keyword evidence="2" id="KW-0472">Membrane</keyword>
<keyword evidence="2" id="KW-0812">Transmembrane</keyword>
<evidence type="ECO:0000256" key="1">
    <source>
        <dbReference type="SAM" id="MobiDB-lite"/>
    </source>
</evidence>